<proteinExistence type="predicted"/>
<gene>
    <name evidence="1" type="ORF">CAL24_13205</name>
</gene>
<keyword evidence="2" id="KW-1185">Reference proteome</keyword>
<organism evidence="1 2">
    <name type="scientific">Bordetella genomosp. 2</name>
    <dbReference type="NCBI Taxonomy" id="1983456"/>
    <lineage>
        <taxon>Bacteria</taxon>
        <taxon>Pseudomonadati</taxon>
        <taxon>Pseudomonadota</taxon>
        <taxon>Betaproteobacteria</taxon>
        <taxon>Burkholderiales</taxon>
        <taxon>Alcaligenaceae</taxon>
        <taxon>Bordetella</taxon>
    </lineage>
</organism>
<dbReference type="AlphaFoldDB" id="A0A261VQK8"/>
<dbReference type="EMBL" id="NEVT01000006">
    <property type="protein sequence ID" value="OZI76127.1"/>
    <property type="molecule type" value="Genomic_DNA"/>
</dbReference>
<evidence type="ECO:0000313" key="2">
    <source>
        <dbReference type="Proteomes" id="UP000215633"/>
    </source>
</evidence>
<dbReference type="RefSeq" id="WP_028355768.1">
    <property type="nucleotide sequence ID" value="NZ_NEVT01000006.1"/>
</dbReference>
<protein>
    <submittedName>
        <fullName evidence="1">Uncharacterized protein</fullName>
    </submittedName>
</protein>
<dbReference type="Proteomes" id="UP000215633">
    <property type="component" value="Unassembled WGS sequence"/>
</dbReference>
<name>A0A261VQK8_9BORD</name>
<sequence length="118" mass="13311">MDTFSAFASRVSYSIRPRVHEVDFGEFRGCVDVIAREGAHTFSFTRFCDMVRPGRDRAELDALRLAQRLQVTECRGGKSWILPGQVSVRCEPAEFVDDVPSSLLRPAPISKRHLRMAA</sequence>
<reference evidence="2" key="1">
    <citation type="submission" date="2017-05" db="EMBL/GenBank/DDBJ databases">
        <title>Complete and WGS of Bordetella genogroups.</title>
        <authorList>
            <person name="Spilker T."/>
            <person name="Lipuma J."/>
        </authorList>
    </citation>
    <scope>NUCLEOTIDE SEQUENCE [LARGE SCALE GENOMIC DNA]</scope>
    <source>
        <strain evidence="2">AU8256</strain>
    </source>
</reference>
<comment type="caution">
    <text evidence="1">The sequence shown here is derived from an EMBL/GenBank/DDBJ whole genome shotgun (WGS) entry which is preliminary data.</text>
</comment>
<evidence type="ECO:0000313" key="1">
    <source>
        <dbReference type="EMBL" id="OZI76127.1"/>
    </source>
</evidence>
<accession>A0A261VQK8</accession>